<dbReference type="Proteomes" id="UP000265427">
    <property type="component" value="Unassembled WGS sequence"/>
</dbReference>
<evidence type="ECO:0000256" key="3">
    <source>
        <dbReference type="ARBA" id="ARBA00008838"/>
    </source>
</evidence>
<evidence type="ECO:0000256" key="6">
    <source>
        <dbReference type="ARBA" id="ARBA00023242"/>
    </source>
</evidence>
<dbReference type="GO" id="GO:0030131">
    <property type="term" value="C:clathrin adaptor complex"/>
    <property type="evidence" value="ECO:0007669"/>
    <property type="project" value="InterPro"/>
</dbReference>
<keyword evidence="8" id="KW-0812">Transmembrane</keyword>
<dbReference type="VEuPathDB" id="FungiDB:H257_03512"/>
<feature type="region of interest" description="Disordered" evidence="7">
    <location>
        <begin position="147"/>
        <end position="192"/>
    </location>
</feature>
<dbReference type="AlphaFoldDB" id="A0A397AUM7"/>
<dbReference type="Pfam" id="PF09066">
    <property type="entry name" value="B2-adapt-app_C"/>
    <property type="match status" value="1"/>
</dbReference>
<evidence type="ECO:0000256" key="4">
    <source>
        <dbReference type="ARBA" id="ARBA00018339"/>
    </source>
</evidence>
<evidence type="ECO:0000256" key="5">
    <source>
        <dbReference type="ARBA" id="ARBA00022517"/>
    </source>
</evidence>
<dbReference type="GO" id="GO:0008097">
    <property type="term" value="F:5S rRNA binding"/>
    <property type="evidence" value="ECO:0007669"/>
    <property type="project" value="TreeGrafter"/>
</dbReference>
<evidence type="ECO:0000256" key="7">
    <source>
        <dbReference type="SAM" id="MobiDB-lite"/>
    </source>
</evidence>
<sequence length="543" mass="61756">MARKRKLQTKAQRIKEVGAEIEAFIEEQGEATKLQNYGDEHLFAIDTAGSTSKKAKLTKDPAVWSGKYKPEKAKGLKKTIDRIQAKPAVAAVKAVEVAADGQSYHPEVSAHQAVLAEALAKAAEKQKQREKDLAPLVTGISNNYIMESSDDEDDNELDESNVNNDNVDKPKIKAKEKLTRSDRNRQARHKALEKELDSRRTNKKLLGQINKYAFAVVKTLESGVKKDEKVYQKKKQLKVLLKAQKLDDEPEVMIAGKKRKVVRPTLVSTAAELSGNIRSLKGSAMKDRYDSLLKRNKIEIGKTTRNRTKWTKFVPRHKYRDDFTNFTHRHARKTVEISFEEYTHNKNEILGKIYRRLFWLACLATTFGLIELVVYIVRCHFRRPVLGVALKSVYLVYWGMSADDDSNESHGDAEVLRGPAAVQFTIDPKKTLQKSAFWDLWKSTEVAGSFSCTFHNKPPTLAEVTKHLNARGFHVVSSNTTKDVVEVFLYAHSQADDNLPFLAEFIFVYPRRYFQTTFKCASKDVAGEFVKQFQLHQLMDTDD</sequence>
<organism evidence="10 11">
    <name type="scientific">Aphanomyces astaci</name>
    <name type="common">Crayfish plague agent</name>
    <dbReference type="NCBI Taxonomy" id="112090"/>
    <lineage>
        <taxon>Eukaryota</taxon>
        <taxon>Sar</taxon>
        <taxon>Stramenopiles</taxon>
        <taxon>Oomycota</taxon>
        <taxon>Saprolegniomycetes</taxon>
        <taxon>Saprolegniales</taxon>
        <taxon>Verrucalvaceae</taxon>
        <taxon>Aphanomyces</taxon>
    </lineage>
</organism>
<gene>
    <name evidence="10" type="ORF">DYB36_009654</name>
</gene>
<reference evidence="10 11" key="1">
    <citation type="submission" date="2018-08" db="EMBL/GenBank/DDBJ databases">
        <title>Aphanomyces genome sequencing and annotation.</title>
        <authorList>
            <person name="Minardi D."/>
            <person name="Oidtmann B."/>
            <person name="Van Der Giezen M."/>
            <person name="Studholme D.J."/>
        </authorList>
    </citation>
    <scope>NUCLEOTIDE SEQUENCE [LARGE SCALE GENOMIC DNA]</scope>
    <source>
        <strain evidence="10 11">Kv</strain>
    </source>
</reference>
<dbReference type="GO" id="GO:0016192">
    <property type="term" value="P:vesicle-mediated transport"/>
    <property type="evidence" value="ECO:0007669"/>
    <property type="project" value="InterPro"/>
</dbReference>
<dbReference type="Pfam" id="PF07767">
    <property type="entry name" value="Nop53"/>
    <property type="match status" value="1"/>
</dbReference>
<comment type="caution">
    <text evidence="10">The sequence shown here is derived from an EMBL/GenBank/DDBJ whole genome shotgun (WGS) entry which is preliminary data.</text>
</comment>
<dbReference type="PANTHER" id="PTHR14211:SF7">
    <property type="entry name" value="RIBOSOME BIOGENESIS PROTEIN NOP53"/>
    <property type="match status" value="1"/>
</dbReference>
<dbReference type="GO" id="GO:0000027">
    <property type="term" value="P:ribosomal large subunit assembly"/>
    <property type="evidence" value="ECO:0007669"/>
    <property type="project" value="TreeGrafter"/>
</dbReference>
<keyword evidence="8" id="KW-1133">Transmembrane helix</keyword>
<feature type="compositionally biased region" description="Acidic residues" evidence="7">
    <location>
        <begin position="148"/>
        <end position="159"/>
    </location>
</feature>
<comment type="subcellular location">
    <subcellularLocation>
        <location evidence="1">Nucleus</location>
        <location evidence="1">Nucleolus</location>
    </subcellularLocation>
    <subcellularLocation>
        <location evidence="2">Nucleus</location>
        <location evidence="2">Nucleoplasm</location>
    </subcellularLocation>
</comment>
<dbReference type="GO" id="GO:0005730">
    <property type="term" value="C:nucleolus"/>
    <property type="evidence" value="ECO:0007669"/>
    <property type="project" value="UniProtKB-SubCell"/>
</dbReference>
<feature type="domain" description="Beta-adaptin appendage C-terminal subdomain" evidence="9">
    <location>
        <begin position="429"/>
        <end position="534"/>
    </location>
</feature>
<dbReference type="InterPro" id="IPR015151">
    <property type="entry name" value="B-adaptin_app_sub_C"/>
</dbReference>
<comment type="similarity">
    <text evidence="3">Belongs to the NOP53 family.</text>
</comment>
<evidence type="ECO:0000313" key="10">
    <source>
        <dbReference type="EMBL" id="RHY11352.1"/>
    </source>
</evidence>
<evidence type="ECO:0000259" key="9">
    <source>
        <dbReference type="Pfam" id="PF09066"/>
    </source>
</evidence>
<dbReference type="InterPro" id="IPR011687">
    <property type="entry name" value="Nop53/GLTSCR2"/>
</dbReference>
<dbReference type="Gene3D" id="3.30.310.10">
    <property type="entry name" value="TATA-Binding Protein"/>
    <property type="match status" value="1"/>
</dbReference>
<keyword evidence="5" id="KW-0690">Ribosome biogenesis</keyword>
<dbReference type="GO" id="GO:0005654">
    <property type="term" value="C:nucleoplasm"/>
    <property type="evidence" value="ECO:0007669"/>
    <property type="project" value="UniProtKB-SubCell"/>
</dbReference>
<dbReference type="GO" id="GO:0006364">
    <property type="term" value="P:rRNA processing"/>
    <property type="evidence" value="ECO:0007669"/>
    <property type="project" value="TreeGrafter"/>
</dbReference>
<dbReference type="GO" id="GO:0006886">
    <property type="term" value="P:intracellular protein transport"/>
    <property type="evidence" value="ECO:0007669"/>
    <property type="project" value="InterPro"/>
</dbReference>
<proteinExistence type="inferred from homology"/>
<evidence type="ECO:0000256" key="2">
    <source>
        <dbReference type="ARBA" id="ARBA00004642"/>
    </source>
</evidence>
<feature type="compositionally biased region" description="Basic and acidic residues" evidence="7">
    <location>
        <begin position="166"/>
        <end position="192"/>
    </location>
</feature>
<dbReference type="PANTHER" id="PTHR14211">
    <property type="entry name" value="GLIOMA SUPPRESSOR CANDIDATE REGION GENE 2"/>
    <property type="match status" value="1"/>
</dbReference>
<dbReference type="VEuPathDB" id="FungiDB:H257_03511"/>
<feature type="transmembrane region" description="Helical" evidence="8">
    <location>
        <begin position="357"/>
        <end position="377"/>
    </location>
</feature>
<keyword evidence="8" id="KW-0472">Membrane</keyword>
<evidence type="ECO:0000256" key="1">
    <source>
        <dbReference type="ARBA" id="ARBA00004604"/>
    </source>
</evidence>
<dbReference type="EMBL" id="QUSZ01005066">
    <property type="protein sequence ID" value="RHY11352.1"/>
    <property type="molecule type" value="Genomic_DNA"/>
</dbReference>
<dbReference type="InterPro" id="IPR012295">
    <property type="entry name" value="TBP_dom_sf"/>
</dbReference>
<keyword evidence="6" id="KW-0539">Nucleus</keyword>
<evidence type="ECO:0000313" key="11">
    <source>
        <dbReference type="Proteomes" id="UP000265427"/>
    </source>
</evidence>
<evidence type="ECO:0000256" key="8">
    <source>
        <dbReference type="SAM" id="Phobius"/>
    </source>
</evidence>
<accession>A0A397AUM7</accession>
<protein>
    <recommendedName>
        <fullName evidence="4">Ribosome biogenesis protein NOP53</fullName>
    </recommendedName>
</protein>
<name>A0A397AUM7_APHAT</name>